<feature type="compositionally biased region" description="Pro residues" evidence="1">
    <location>
        <begin position="39"/>
        <end position="55"/>
    </location>
</feature>
<keyword evidence="2" id="KW-0732">Signal</keyword>
<accession>A0ABM9CJR2</accession>
<sequence length="168" mass="18440">MSSNNRSLLVSLILFVSLFSAILFATDAQADGATQPGALTPPPPPIVDQPPPPSAFDPAHDYLEDGLSNIAQTPHQSSATINGTTHATQLVDQIGVTFYLHRWTGNQWENVGNPIYRSSTQKTSFSINVTWNVTAGYYYRAKTLHWVMEGGIYEQGERISNYILIPSS</sequence>
<evidence type="ECO:0000313" key="3">
    <source>
        <dbReference type="EMBL" id="CAH1215435.1"/>
    </source>
</evidence>
<feature type="signal peptide" evidence="2">
    <location>
        <begin position="1"/>
        <end position="25"/>
    </location>
</feature>
<comment type="caution">
    <text evidence="3">The sequence shown here is derived from an EMBL/GenBank/DDBJ whole genome shotgun (WGS) entry which is preliminary data.</text>
</comment>
<dbReference type="RefSeq" id="WP_236344313.1">
    <property type="nucleotide sequence ID" value="NZ_CAKMMF010000024.1"/>
</dbReference>
<evidence type="ECO:0000256" key="2">
    <source>
        <dbReference type="SAM" id="SignalP"/>
    </source>
</evidence>
<organism evidence="3 4">
    <name type="scientific">Paenibacillus plantiphilus</name>
    <dbReference type="NCBI Taxonomy" id="2905650"/>
    <lineage>
        <taxon>Bacteria</taxon>
        <taxon>Bacillati</taxon>
        <taxon>Bacillota</taxon>
        <taxon>Bacilli</taxon>
        <taxon>Bacillales</taxon>
        <taxon>Paenibacillaceae</taxon>
        <taxon>Paenibacillus</taxon>
    </lineage>
</organism>
<feature type="region of interest" description="Disordered" evidence="1">
    <location>
        <begin position="33"/>
        <end position="57"/>
    </location>
</feature>
<protein>
    <submittedName>
        <fullName evidence="3">Uncharacterized protein</fullName>
    </submittedName>
</protein>
<dbReference type="EMBL" id="CAKMMF010000024">
    <property type="protein sequence ID" value="CAH1215435.1"/>
    <property type="molecule type" value="Genomic_DNA"/>
</dbReference>
<dbReference type="Proteomes" id="UP000838686">
    <property type="component" value="Unassembled WGS sequence"/>
</dbReference>
<reference evidence="3" key="1">
    <citation type="submission" date="2022-01" db="EMBL/GenBank/DDBJ databases">
        <authorList>
            <person name="Criscuolo A."/>
        </authorList>
    </citation>
    <scope>NUCLEOTIDE SEQUENCE</scope>
    <source>
        <strain evidence="3">CIP111893</strain>
    </source>
</reference>
<evidence type="ECO:0000256" key="1">
    <source>
        <dbReference type="SAM" id="MobiDB-lite"/>
    </source>
</evidence>
<evidence type="ECO:0000313" key="4">
    <source>
        <dbReference type="Proteomes" id="UP000838686"/>
    </source>
</evidence>
<keyword evidence="4" id="KW-1185">Reference proteome</keyword>
<proteinExistence type="predicted"/>
<gene>
    <name evidence="3" type="ORF">PAECIP111893_03968</name>
</gene>
<name>A0ABM9CJR2_9BACL</name>
<feature type="chain" id="PRO_5047438457" evidence="2">
    <location>
        <begin position="26"/>
        <end position="168"/>
    </location>
</feature>